<dbReference type="RefSeq" id="WP_008895758.1">
    <property type="nucleotide sequence ID" value="NZ_AOIS01000057.1"/>
</dbReference>
<dbReference type="EMBL" id="AOIS01000057">
    <property type="protein sequence ID" value="ELZ15487.1"/>
    <property type="molecule type" value="Genomic_DNA"/>
</dbReference>
<dbReference type="InterPro" id="IPR000933">
    <property type="entry name" value="Glyco_hydro_29"/>
</dbReference>
<keyword evidence="10" id="KW-1185">Reference proteome</keyword>
<dbReference type="GO" id="GO:0016139">
    <property type="term" value="P:glycoside catabolic process"/>
    <property type="evidence" value="ECO:0007669"/>
    <property type="project" value="TreeGrafter"/>
</dbReference>
<comment type="similarity">
    <text evidence="2">Belongs to the glycosyl hydrolase 29 family.</text>
</comment>
<reference evidence="9 10" key="1">
    <citation type="journal article" date="2014" name="PLoS Genet.">
        <title>Phylogenetically driven sequencing of extremely halophilic archaea reveals strategies for static and dynamic osmo-response.</title>
        <authorList>
            <person name="Becker E.A."/>
            <person name="Seitzer P.M."/>
            <person name="Tritt A."/>
            <person name="Larsen D."/>
            <person name="Krusor M."/>
            <person name="Yao A.I."/>
            <person name="Wu D."/>
            <person name="Madern D."/>
            <person name="Eisen J.A."/>
            <person name="Darling A.E."/>
            <person name="Facciotti M.T."/>
        </authorList>
    </citation>
    <scope>NUCLEOTIDE SEQUENCE [LARGE SCALE GENOMIC DNA]</scope>
    <source>
        <strain evidence="9 10">JCM 13891</strain>
    </source>
</reference>
<feature type="region of interest" description="Disordered" evidence="7">
    <location>
        <begin position="496"/>
        <end position="554"/>
    </location>
</feature>
<dbReference type="GO" id="GO:0004560">
    <property type="term" value="F:alpha-L-fucosidase activity"/>
    <property type="evidence" value="ECO:0007669"/>
    <property type="project" value="InterPro"/>
</dbReference>
<evidence type="ECO:0000256" key="6">
    <source>
        <dbReference type="ARBA" id="ARBA00023295"/>
    </source>
</evidence>
<dbReference type="Proteomes" id="UP000011657">
    <property type="component" value="Unassembled WGS sequence"/>
</dbReference>
<evidence type="ECO:0000256" key="1">
    <source>
        <dbReference type="ARBA" id="ARBA00004071"/>
    </source>
</evidence>
<dbReference type="InterPro" id="IPR006311">
    <property type="entry name" value="TAT_signal"/>
</dbReference>
<comment type="caution">
    <text evidence="9">The sequence shown here is derived from an EMBL/GenBank/DDBJ whole genome shotgun (WGS) entry which is preliminary data.</text>
</comment>
<dbReference type="Pfam" id="PF01120">
    <property type="entry name" value="Alpha_L_fucos"/>
    <property type="match status" value="1"/>
</dbReference>
<dbReference type="PROSITE" id="PS51318">
    <property type="entry name" value="TAT"/>
    <property type="match status" value="1"/>
</dbReference>
<name>M0BZI1_9EURY</name>
<evidence type="ECO:0000256" key="4">
    <source>
        <dbReference type="ARBA" id="ARBA00022729"/>
    </source>
</evidence>
<dbReference type="InterPro" id="IPR016286">
    <property type="entry name" value="FUC_metazoa-typ"/>
</dbReference>
<evidence type="ECO:0000313" key="10">
    <source>
        <dbReference type="Proteomes" id="UP000011657"/>
    </source>
</evidence>
<dbReference type="PANTHER" id="PTHR10030">
    <property type="entry name" value="ALPHA-L-FUCOSIDASE"/>
    <property type="match status" value="1"/>
</dbReference>
<keyword evidence="4" id="KW-0732">Signal</keyword>
<feature type="region of interest" description="Disordered" evidence="7">
    <location>
        <begin position="1"/>
        <end position="27"/>
    </location>
</feature>
<dbReference type="PRINTS" id="PR00741">
    <property type="entry name" value="GLHYDRLASE29"/>
</dbReference>
<evidence type="ECO:0000256" key="2">
    <source>
        <dbReference type="ARBA" id="ARBA00007951"/>
    </source>
</evidence>
<dbReference type="eggNOG" id="arCOG07338">
    <property type="taxonomic scope" value="Archaea"/>
</dbReference>
<dbReference type="STRING" id="1227488.C477_17440"/>
<proteinExistence type="inferred from homology"/>
<keyword evidence="6" id="KW-0326">Glycosidase</keyword>
<evidence type="ECO:0000313" key="9">
    <source>
        <dbReference type="EMBL" id="ELZ15487.1"/>
    </source>
</evidence>
<organism evidence="9 10">
    <name type="scientific">Haloterrigena salina JCM 13891</name>
    <dbReference type="NCBI Taxonomy" id="1227488"/>
    <lineage>
        <taxon>Archaea</taxon>
        <taxon>Methanobacteriati</taxon>
        <taxon>Methanobacteriota</taxon>
        <taxon>Stenosarchaea group</taxon>
        <taxon>Halobacteria</taxon>
        <taxon>Halobacteriales</taxon>
        <taxon>Natrialbaceae</taxon>
        <taxon>Haloterrigena</taxon>
    </lineage>
</organism>
<dbReference type="PANTHER" id="PTHR10030:SF37">
    <property type="entry name" value="ALPHA-L-FUCOSIDASE-RELATED"/>
    <property type="match status" value="1"/>
</dbReference>
<sequence length="611" mass="67645">MTHEDQSADRDDGRDASSEYEDGTPRRRFLATGGTLAIAAALGTGSTTARTTSETTASRAPKTMDQFEDAVEKTVARARAVIDDGPFDPEWGSLADVTQVPEWFRDGKFGIFCHWGPYSVPAYAHEWYPRQMYNTDNEINDYHRETYGEPDEHPYQEFVPEFTAEAFDADEWAALFERAGARYAGPVVEHHDGWSLWDSDVTPWNAADTGPERDLAGELESAIRTQGMRFVTTFHHSYNLIGEDGYFSFAYENYPSVTEGYPDRVLYGNLPETLQFDTWLAKLVEVVEGYDPDFVWFDWGLPEIPEEYQRQFLAYYHNVAARRGKEVVTTNKEDALPLESSVADFELGRPRHTQEQAWNAEFKVADEGGWGYVEDRTFHSPTRLIHVLIDVVSKNGQLLLSVGPRVDGTVEREERERLLAIGDWLDIHGEAIYETRPWDAFGEGPTRLEEGGEFIEDVEYGPSDVRYTRSKDGSTVYAIVMGWPGAGEFVLEGMTVDHPSAAPGTPPGHGGSLPGCTEPSGRDQGPPGHGGSLPGCTEPSGRDQGPPGKRRGTAIGSIRLLGHGPVPFAVSADSRPVIDVPDLAESARPSNVAVAFALEGFDLEPSENAHR</sequence>
<dbReference type="Gene3D" id="3.20.20.80">
    <property type="entry name" value="Glycosidases"/>
    <property type="match status" value="1"/>
</dbReference>
<evidence type="ECO:0000256" key="5">
    <source>
        <dbReference type="ARBA" id="ARBA00022801"/>
    </source>
</evidence>
<dbReference type="EC" id="3.2.1.51" evidence="3"/>
<evidence type="ECO:0000256" key="3">
    <source>
        <dbReference type="ARBA" id="ARBA00012662"/>
    </source>
</evidence>
<dbReference type="GO" id="GO:0006004">
    <property type="term" value="P:fucose metabolic process"/>
    <property type="evidence" value="ECO:0007669"/>
    <property type="project" value="InterPro"/>
</dbReference>
<dbReference type="AlphaFoldDB" id="M0BZI1"/>
<dbReference type="SMART" id="SM00812">
    <property type="entry name" value="Alpha_L_fucos"/>
    <property type="match status" value="1"/>
</dbReference>
<dbReference type="PATRIC" id="fig|1227488.3.peg.3496"/>
<keyword evidence="5" id="KW-0378">Hydrolase</keyword>
<evidence type="ECO:0000259" key="8">
    <source>
        <dbReference type="Pfam" id="PF01120"/>
    </source>
</evidence>
<dbReference type="GO" id="GO:0005764">
    <property type="term" value="C:lysosome"/>
    <property type="evidence" value="ECO:0007669"/>
    <property type="project" value="TreeGrafter"/>
</dbReference>
<accession>M0BZI1</accession>
<dbReference type="InterPro" id="IPR057739">
    <property type="entry name" value="Glyco_hydro_29_N"/>
</dbReference>
<feature type="compositionally biased region" description="Basic and acidic residues" evidence="7">
    <location>
        <begin position="1"/>
        <end position="17"/>
    </location>
</feature>
<evidence type="ECO:0000256" key="7">
    <source>
        <dbReference type="SAM" id="MobiDB-lite"/>
    </source>
</evidence>
<dbReference type="Gene3D" id="2.60.40.1180">
    <property type="entry name" value="Golgi alpha-mannosidase II"/>
    <property type="match status" value="1"/>
</dbReference>
<dbReference type="OrthoDB" id="184874at2157"/>
<gene>
    <name evidence="9" type="ORF">C477_17440</name>
</gene>
<dbReference type="InterPro" id="IPR013780">
    <property type="entry name" value="Glyco_hydro_b"/>
</dbReference>
<feature type="domain" description="Glycoside hydrolase family 29 N-terminal" evidence="8">
    <location>
        <begin position="80"/>
        <end position="430"/>
    </location>
</feature>
<protein>
    <recommendedName>
        <fullName evidence="3">alpha-L-fucosidase</fullName>
        <ecNumber evidence="3">3.2.1.51</ecNumber>
    </recommendedName>
</protein>
<dbReference type="SUPFAM" id="SSF51445">
    <property type="entry name" value="(Trans)glycosidases"/>
    <property type="match status" value="1"/>
</dbReference>
<dbReference type="InterPro" id="IPR017853">
    <property type="entry name" value="GH"/>
</dbReference>
<comment type="function">
    <text evidence="1">Alpha-L-fucosidase is responsible for hydrolyzing the alpha-1,6-linked fucose joined to the reducing-end N-acetylglucosamine of the carbohydrate moieties of glycoproteins.</text>
</comment>